<dbReference type="Proteomes" id="UP001299970">
    <property type="component" value="Unassembled WGS sequence"/>
</dbReference>
<dbReference type="EMBL" id="JAKXMK010000002">
    <property type="protein sequence ID" value="MCH6164313.1"/>
    <property type="molecule type" value="Genomic_DNA"/>
</dbReference>
<accession>A0ABS9T6Z8</accession>
<keyword evidence="8 12" id="KW-0249">Electron transport</keyword>
<comment type="subcellular location">
    <subcellularLocation>
        <location evidence="1">Cell membrane</location>
        <topology evidence="1">Multi-pass membrane protein</topology>
    </subcellularLocation>
</comment>
<evidence type="ECO:0000256" key="9">
    <source>
        <dbReference type="ARBA" id="ARBA00022989"/>
    </source>
</evidence>
<reference evidence="14 15" key="1">
    <citation type="submission" date="2022-03" db="EMBL/GenBank/DDBJ databases">
        <title>Pseudonocardia alaer sp. nov., a novel actinomycete isolated from reed forest soil.</title>
        <authorList>
            <person name="Wang L."/>
        </authorList>
    </citation>
    <scope>NUCLEOTIDE SEQUENCE [LARGE SCALE GENOMIC DNA]</scope>
    <source>
        <strain evidence="14 15">Y-16303</strain>
        <plasmid evidence="14">unnamed</plasmid>
    </source>
</reference>
<evidence type="ECO:0000256" key="11">
    <source>
        <dbReference type="ARBA" id="ARBA00023136"/>
    </source>
</evidence>
<evidence type="ECO:0000313" key="14">
    <source>
        <dbReference type="EMBL" id="MCH6164313.1"/>
    </source>
</evidence>
<evidence type="ECO:0000256" key="1">
    <source>
        <dbReference type="ARBA" id="ARBA00004651"/>
    </source>
</evidence>
<feature type="transmembrane region" description="Helical" evidence="12">
    <location>
        <begin position="23"/>
        <end position="46"/>
    </location>
</feature>
<feature type="transmembrane region" description="Helical" evidence="12">
    <location>
        <begin position="401"/>
        <end position="428"/>
    </location>
</feature>
<proteinExistence type="inferred from homology"/>
<dbReference type="PIRSF" id="PIRSF006446">
    <property type="entry name" value="Cyt_quinol_oxidase_1"/>
    <property type="match status" value="1"/>
</dbReference>
<feature type="transmembrane region" description="Helical" evidence="12">
    <location>
        <begin position="222"/>
        <end position="241"/>
    </location>
</feature>
<evidence type="ECO:0000256" key="13">
    <source>
        <dbReference type="SAM" id="MobiDB-lite"/>
    </source>
</evidence>
<dbReference type="PANTHER" id="PTHR30365:SF14">
    <property type="entry name" value="CYTOCHROME BD MENAQUINOL OXIDASE SUBUNIT I-RELATED"/>
    <property type="match status" value="1"/>
</dbReference>
<evidence type="ECO:0000256" key="5">
    <source>
        <dbReference type="ARBA" id="ARBA00022617"/>
    </source>
</evidence>
<keyword evidence="4 12" id="KW-1003">Cell membrane</keyword>
<evidence type="ECO:0000256" key="10">
    <source>
        <dbReference type="ARBA" id="ARBA00023004"/>
    </source>
</evidence>
<keyword evidence="15" id="KW-1185">Reference proteome</keyword>
<name>A0ABS9T6Z8_9PSEU</name>
<evidence type="ECO:0000256" key="4">
    <source>
        <dbReference type="ARBA" id="ARBA00022475"/>
    </source>
</evidence>
<dbReference type="PANTHER" id="PTHR30365">
    <property type="entry name" value="CYTOCHROME D UBIQUINOL OXIDASE"/>
    <property type="match status" value="1"/>
</dbReference>
<geneLocation type="plasmid" evidence="14">
    <name>unnamed</name>
</geneLocation>
<keyword evidence="3 12" id="KW-0813">Transport</keyword>
<evidence type="ECO:0000256" key="8">
    <source>
        <dbReference type="ARBA" id="ARBA00022982"/>
    </source>
</evidence>
<evidence type="ECO:0000256" key="12">
    <source>
        <dbReference type="PIRNR" id="PIRNR006446"/>
    </source>
</evidence>
<dbReference type="Pfam" id="PF01654">
    <property type="entry name" value="Cyt_bd_oxida_I"/>
    <property type="match status" value="1"/>
</dbReference>
<feature type="transmembrane region" description="Helical" evidence="12">
    <location>
        <begin position="322"/>
        <end position="347"/>
    </location>
</feature>
<feature type="compositionally biased region" description="Basic and acidic residues" evidence="13">
    <location>
        <begin position="456"/>
        <end position="468"/>
    </location>
</feature>
<evidence type="ECO:0000256" key="7">
    <source>
        <dbReference type="ARBA" id="ARBA00022723"/>
    </source>
</evidence>
<feature type="transmembrane region" description="Helical" evidence="12">
    <location>
        <begin position="100"/>
        <end position="122"/>
    </location>
</feature>
<feature type="transmembrane region" description="Helical" evidence="12">
    <location>
        <begin position="191"/>
        <end position="210"/>
    </location>
</feature>
<keyword evidence="5 12" id="KW-0349">Heme</keyword>
<evidence type="ECO:0000256" key="6">
    <source>
        <dbReference type="ARBA" id="ARBA00022692"/>
    </source>
</evidence>
<keyword evidence="10 12" id="KW-0408">Iron</keyword>
<evidence type="ECO:0000256" key="3">
    <source>
        <dbReference type="ARBA" id="ARBA00022448"/>
    </source>
</evidence>
<gene>
    <name evidence="14" type="ORF">MMF94_01355</name>
</gene>
<feature type="transmembrane region" description="Helical" evidence="12">
    <location>
        <begin position="67"/>
        <end position="88"/>
    </location>
</feature>
<keyword evidence="9 12" id="KW-1133">Transmembrane helix</keyword>
<keyword evidence="11 12" id="KW-0472">Membrane</keyword>
<organism evidence="14 15">
    <name type="scientific">Pseudonocardia alaniniphila</name>
    <dbReference type="NCBI Taxonomy" id="75291"/>
    <lineage>
        <taxon>Bacteria</taxon>
        <taxon>Bacillati</taxon>
        <taxon>Actinomycetota</taxon>
        <taxon>Actinomycetes</taxon>
        <taxon>Pseudonocardiales</taxon>
        <taxon>Pseudonocardiaceae</taxon>
        <taxon>Pseudonocardia</taxon>
    </lineage>
</organism>
<dbReference type="RefSeq" id="WP_241034516.1">
    <property type="nucleotide sequence ID" value="NZ_BAAAJF010000034.1"/>
</dbReference>
<keyword evidence="6 12" id="KW-0812">Transmembrane</keyword>
<keyword evidence="14" id="KW-0614">Plasmid</keyword>
<protein>
    <submittedName>
        <fullName evidence="14">Cytochrome ubiquinol oxidase subunit I</fullName>
    </submittedName>
</protein>
<comment type="caution">
    <text evidence="14">The sequence shown here is derived from an EMBL/GenBank/DDBJ whole genome shotgun (WGS) entry which is preliminary data.</text>
</comment>
<feature type="region of interest" description="Disordered" evidence="13">
    <location>
        <begin position="445"/>
        <end position="468"/>
    </location>
</feature>
<evidence type="ECO:0000313" key="15">
    <source>
        <dbReference type="Proteomes" id="UP001299970"/>
    </source>
</evidence>
<sequence>MTSYALVLADGDIPARSQMGASLGFHIIFACFGVAFPAVVLIAHWLGLRRGDAVALVLARRWSKVMAVIFAVGAVSGTVLSYELGLLWPGLMGRFGAAFGIPFSLEGVFFFVEAIFTAIYLYGWRGLSPWVHWWSGMPMVVAGLFGALSVVAANSWMNQPSGFVLTNGQITSVDPWAVIFNRATPYEVPHMILAAYMVTGFLVAGVYAVGMLRGRWDRYHRLGFLIPFSVAAIAAPIQVVVGDIAARMVAQHQPAKFAAMELVDRTGTHVTEWLGGIYWNGQVYFGVGIPSLDSILVGFSPDTRVIGWEDFPPELRAPLPNLIHLSFTGMVAIGTLLVVLAAWQGWVWWFHRRIPRTRWFLVPAALAGVGAVLAMELGWIVTEVGRQPWTVYGVLLTRDAVTPASGVPITLALAIVIYLVLTAVCIVVPWEMGRRWRSAGDPRLIEDQATPYGPPAEHEQEQEREVRS</sequence>
<comment type="similarity">
    <text evidence="2 12">Belongs to the cytochrome ubiquinol oxidase subunit 1 family.</text>
</comment>
<dbReference type="InterPro" id="IPR002585">
    <property type="entry name" value="Cyt-d_ubiquinol_oxidase_su_1"/>
</dbReference>
<feature type="transmembrane region" description="Helical" evidence="12">
    <location>
        <begin position="134"/>
        <end position="157"/>
    </location>
</feature>
<evidence type="ECO:0000256" key="2">
    <source>
        <dbReference type="ARBA" id="ARBA00009819"/>
    </source>
</evidence>
<keyword evidence="7 12" id="KW-0479">Metal-binding</keyword>
<feature type="transmembrane region" description="Helical" evidence="12">
    <location>
        <begin position="359"/>
        <end position="381"/>
    </location>
</feature>